<feature type="transmembrane region" description="Helical" evidence="1">
    <location>
        <begin position="48"/>
        <end position="69"/>
    </location>
</feature>
<keyword evidence="1" id="KW-0812">Transmembrane</keyword>
<evidence type="ECO:0000313" key="3">
    <source>
        <dbReference type="Proteomes" id="UP000430692"/>
    </source>
</evidence>
<comment type="caution">
    <text evidence="2">The sequence shown here is derived from an EMBL/GenBank/DDBJ whole genome shotgun (WGS) entry which is preliminary data.</text>
</comment>
<dbReference type="Proteomes" id="UP000430692">
    <property type="component" value="Unassembled WGS sequence"/>
</dbReference>
<organism evidence="2 3">
    <name type="scientific">Shimazuella alba</name>
    <dbReference type="NCBI Taxonomy" id="2690964"/>
    <lineage>
        <taxon>Bacteria</taxon>
        <taxon>Bacillati</taxon>
        <taxon>Bacillota</taxon>
        <taxon>Bacilli</taxon>
        <taxon>Bacillales</taxon>
        <taxon>Thermoactinomycetaceae</taxon>
        <taxon>Shimazuella</taxon>
    </lineage>
</organism>
<protein>
    <recommendedName>
        <fullName evidence="4">PH domain-containing protein</fullName>
    </recommendedName>
</protein>
<evidence type="ECO:0000256" key="1">
    <source>
        <dbReference type="SAM" id="Phobius"/>
    </source>
</evidence>
<reference evidence="2 3" key="1">
    <citation type="submission" date="2019-12" db="EMBL/GenBank/DDBJ databases">
        <title>Whole-genome analyses of novel actinobacteria.</title>
        <authorList>
            <person name="Sahin N."/>
            <person name="Saygin H."/>
        </authorList>
    </citation>
    <scope>NUCLEOTIDE SEQUENCE [LARGE SCALE GENOMIC DNA]</scope>
    <source>
        <strain evidence="2 3">KC615</strain>
    </source>
</reference>
<name>A0A6I4VRV9_9BACL</name>
<accession>A0A6I4VRV9</accession>
<dbReference type="AlphaFoldDB" id="A0A6I4VRV9"/>
<evidence type="ECO:0008006" key="4">
    <source>
        <dbReference type="Google" id="ProtNLM"/>
    </source>
</evidence>
<dbReference type="EMBL" id="WUUL01000001">
    <property type="protein sequence ID" value="MXQ52646.1"/>
    <property type="molecule type" value="Genomic_DNA"/>
</dbReference>
<dbReference type="RefSeq" id="WP_160799646.1">
    <property type="nucleotide sequence ID" value="NZ_WUUL01000001.1"/>
</dbReference>
<sequence>MEIYQKRSSRLRKFLVNLLFIFFFVGVGFLILSMWLTSIQMNYPIKKSWILVVPILFFAILGIISFMNLRIHRKYLKVKNPLLTITKKGLTPLDIRNGNVFIPWNQIGEIEYKRMGKLIRVKNKENRLLANILIPMLAAKPNDVLKEIEKYKQIKRIW</sequence>
<keyword evidence="1" id="KW-1133">Transmembrane helix</keyword>
<keyword evidence="1" id="KW-0472">Membrane</keyword>
<proteinExistence type="predicted"/>
<evidence type="ECO:0000313" key="2">
    <source>
        <dbReference type="EMBL" id="MXQ52646.1"/>
    </source>
</evidence>
<gene>
    <name evidence="2" type="ORF">GSM42_02545</name>
</gene>
<feature type="transmembrane region" description="Helical" evidence="1">
    <location>
        <begin position="14"/>
        <end position="36"/>
    </location>
</feature>
<keyword evidence="3" id="KW-1185">Reference proteome</keyword>